<reference evidence="2 3" key="1">
    <citation type="submission" date="2016-03" db="EMBL/GenBank/DDBJ databases">
        <title>EvidentialGene: Evidence-directed Construction of Genes on Genomes.</title>
        <authorList>
            <person name="Gilbert D.G."/>
            <person name="Choi J.-H."/>
            <person name="Mockaitis K."/>
            <person name="Colbourne J."/>
            <person name="Pfrender M."/>
        </authorList>
    </citation>
    <scope>NUCLEOTIDE SEQUENCE [LARGE SCALE GENOMIC DNA]</scope>
    <source>
        <strain evidence="2 3">Xinb3</strain>
        <tissue evidence="2">Complete organism</tissue>
    </source>
</reference>
<keyword evidence="3" id="KW-1185">Reference proteome</keyword>
<comment type="caution">
    <text evidence="2">The sequence shown here is derived from an EMBL/GenBank/DDBJ whole genome shotgun (WGS) entry which is preliminary data.</text>
</comment>
<sequence>MTDLIGVIKTDSEKRQAEPTRLSTCTRFPSSTVSTQYSSSPLATPTKRLSLYLHFIEQVKFVGDILIDPDALKNAKLRSCHTAAKKSEKKSFHARLPLITEDENGDGGEDNGNVPNNMNNLLNNPDYYVEESEDTSFNKTKKES</sequence>
<feature type="compositionally biased region" description="Low complexity" evidence="1">
    <location>
        <begin position="111"/>
        <end position="125"/>
    </location>
</feature>
<proteinExistence type="predicted"/>
<accession>A0A162RJ41</accession>
<evidence type="ECO:0000313" key="2">
    <source>
        <dbReference type="EMBL" id="KZS20549.1"/>
    </source>
</evidence>
<evidence type="ECO:0000256" key="1">
    <source>
        <dbReference type="SAM" id="MobiDB-lite"/>
    </source>
</evidence>
<evidence type="ECO:0000313" key="3">
    <source>
        <dbReference type="Proteomes" id="UP000076858"/>
    </source>
</evidence>
<feature type="region of interest" description="Disordered" evidence="1">
    <location>
        <begin position="1"/>
        <end position="22"/>
    </location>
</feature>
<name>A0A162RJ41_9CRUS</name>
<dbReference type="Proteomes" id="UP000076858">
    <property type="component" value="Unassembled WGS sequence"/>
</dbReference>
<protein>
    <submittedName>
        <fullName evidence="2">Uncharacterized protein</fullName>
    </submittedName>
</protein>
<feature type="compositionally biased region" description="Acidic residues" evidence="1">
    <location>
        <begin position="100"/>
        <end position="109"/>
    </location>
</feature>
<feature type="region of interest" description="Disordered" evidence="1">
    <location>
        <begin position="84"/>
        <end position="144"/>
    </location>
</feature>
<gene>
    <name evidence="2" type="ORF">APZ42_012730</name>
</gene>
<dbReference type="EMBL" id="LRGB01000155">
    <property type="protein sequence ID" value="KZS20549.1"/>
    <property type="molecule type" value="Genomic_DNA"/>
</dbReference>
<organism evidence="2 3">
    <name type="scientific">Daphnia magna</name>
    <dbReference type="NCBI Taxonomy" id="35525"/>
    <lineage>
        <taxon>Eukaryota</taxon>
        <taxon>Metazoa</taxon>
        <taxon>Ecdysozoa</taxon>
        <taxon>Arthropoda</taxon>
        <taxon>Crustacea</taxon>
        <taxon>Branchiopoda</taxon>
        <taxon>Diplostraca</taxon>
        <taxon>Cladocera</taxon>
        <taxon>Anomopoda</taxon>
        <taxon>Daphniidae</taxon>
        <taxon>Daphnia</taxon>
    </lineage>
</organism>
<dbReference type="AlphaFoldDB" id="A0A162RJ41"/>